<evidence type="ECO:0000313" key="2">
    <source>
        <dbReference type="Proteomes" id="UP000004088"/>
    </source>
</evidence>
<dbReference type="HOGENOM" id="CLU_2554740_0_0_4"/>
<dbReference type="STRING" id="888741.HMPREF9098_1713"/>
<protein>
    <recommendedName>
        <fullName evidence="3">Ribosomal protein L7/L12 C-terminal domain-containing protein</fullName>
    </recommendedName>
</protein>
<gene>
    <name evidence="1" type="ORF">HMPREF9098_1713</name>
</gene>
<proteinExistence type="predicted"/>
<keyword evidence="2" id="KW-1185">Reference proteome</keyword>
<evidence type="ECO:0000313" key="1">
    <source>
        <dbReference type="EMBL" id="EGC16910.1"/>
    </source>
</evidence>
<dbReference type="AlphaFoldDB" id="F0F0S8"/>
<name>F0F0S8_9NEIS</name>
<evidence type="ECO:0008006" key="3">
    <source>
        <dbReference type="Google" id="ProtNLM"/>
    </source>
</evidence>
<accession>F0F0S8</accession>
<sequence>MADMSVVALGAVVGYVVVSYIQKTKAQSNADKIAALLLGNPEVAAWLEQNLMGNNVADIKAIRLQFGLGLLEAKALLDKYRAQ</sequence>
<reference evidence="1 2" key="1">
    <citation type="submission" date="2011-01" db="EMBL/GenBank/DDBJ databases">
        <authorList>
            <person name="Muzny D."/>
            <person name="Qin X."/>
            <person name="Deng J."/>
            <person name="Jiang H."/>
            <person name="Liu Y."/>
            <person name="Qu J."/>
            <person name="Song X.-Z."/>
            <person name="Zhang L."/>
            <person name="Thornton R."/>
            <person name="Coyle M."/>
            <person name="Francisco L."/>
            <person name="Jackson L."/>
            <person name="Javaid M."/>
            <person name="Korchina V."/>
            <person name="Kovar C."/>
            <person name="Mata R."/>
            <person name="Mathew T."/>
            <person name="Ngo R."/>
            <person name="Nguyen L."/>
            <person name="Nguyen N."/>
            <person name="Okwuonu G."/>
            <person name="Ongeri F."/>
            <person name="Pham C."/>
            <person name="Simmons D."/>
            <person name="Wilczek-Boney K."/>
            <person name="Hale W."/>
            <person name="Jakkamsetti A."/>
            <person name="Pham P."/>
            <person name="Ruth R."/>
            <person name="San Lucas F."/>
            <person name="Warren J."/>
            <person name="Zhang J."/>
            <person name="Zhao Z."/>
            <person name="Zhou C."/>
            <person name="Zhu D."/>
            <person name="Lee S."/>
            <person name="Bess C."/>
            <person name="Blankenburg K."/>
            <person name="Forbes L."/>
            <person name="Fu Q."/>
            <person name="Gubbala S."/>
            <person name="Hirani K."/>
            <person name="Jayaseelan J.C."/>
            <person name="Lara F."/>
            <person name="Munidasa M."/>
            <person name="Palculict T."/>
            <person name="Patil S."/>
            <person name="Pu L.-L."/>
            <person name="Saada N."/>
            <person name="Tang L."/>
            <person name="Weissenberger G."/>
            <person name="Zhu Y."/>
            <person name="Hemphill L."/>
            <person name="Shang Y."/>
            <person name="Youmans B."/>
            <person name="Ayvaz T."/>
            <person name="Ross M."/>
            <person name="Santibanez J."/>
            <person name="Aqrawi P."/>
            <person name="Gross S."/>
            <person name="Joshi V."/>
            <person name="Fowler G."/>
            <person name="Nazareth L."/>
            <person name="Reid J."/>
            <person name="Worley K."/>
            <person name="Petrosino J."/>
            <person name="Highlander S."/>
            <person name="Gibbs R."/>
        </authorList>
    </citation>
    <scope>NUCLEOTIDE SEQUENCE [LARGE SCALE GENOMIC DNA]</scope>
    <source>
        <strain evidence="1 2">ATCC 33394</strain>
    </source>
</reference>
<comment type="caution">
    <text evidence="1">The sequence shown here is derived from an EMBL/GenBank/DDBJ whole genome shotgun (WGS) entry which is preliminary data.</text>
</comment>
<organism evidence="1 2">
    <name type="scientific">Kingella denitrificans ATCC 33394</name>
    <dbReference type="NCBI Taxonomy" id="888741"/>
    <lineage>
        <taxon>Bacteria</taxon>
        <taxon>Pseudomonadati</taxon>
        <taxon>Pseudomonadota</taxon>
        <taxon>Betaproteobacteria</taxon>
        <taxon>Neisseriales</taxon>
        <taxon>Neisseriaceae</taxon>
        <taxon>Kingella</taxon>
    </lineage>
</organism>
<dbReference type="RefSeq" id="WP_003783551.1">
    <property type="nucleotide sequence ID" value="NZ_GL870929.1"/>
</dbReference>
<dbReference type="Proteomes" id="UP000004088">
    <property type="component" value="Unassembled WGS sequence"/>
</dbReference>
<dbReference type="EMBL" id="AEWV01000030">
    <property type="protein sequence ID" value="EGC16910.1"/>
    <property type="molecule type" value="Genomic_DNA"/>
</dbReference>